<comment type="caution">
    <text evidence="2">The sequence shown here is derived from an EMBL/GenBank/DDBJ whole genome shotgun (WGS) entry which is preliminary data.</text>
</comment>
<gene>
    <name evidence="2" type="ORF">DGD08_18130</name>
</gene>
<reference evidence="2 3" key="1">
    <citation type="journal article" date="2018" name="Nat. Biotechnol.">
        <title>A standardized bacterial taxonomy based on genome phylogeny substantially revises the tree of life.</title>
        <authorList>
            <person name="Parks D.H."/>
            <person name="Chuvochina M."/>
            <person name="Waite D.W."/>
            <person name="Rinke C."/>
            <person name="Skarshewski A."/>
            <person name="Chaumeil P.A."/>
            <person name="Hugenholtz P."/>
        </authorList>
    </citation>
    <scope>NUCLEOTIDE SEQUENCE [LARGE SCALE GENOMIC DNA]</scope>
    <source>
        <strain evidence="2">UBA8844</strain>
    </source>
</reference>
<dbReference type="Proteomes" id="UP000264071">
    <property type="component" value="Unassembled WGS sequence"/>
</dbReference>
<dbReference type="SUPFAM" id="SSF51735">
    <property type="entry name" value="NAD(P)-binding Rossmann-fold domains"/>
    <property type="match status" value="1"/>
</dbReference>
<dbReference type="Gene3D" id="3.40.50.720">
    <property type="entry name" value="NAD(P)-binding Rossmann-like Domain"/>
    <property type="match status" value="1"/>
</dbReference>
<protein>
    <submittedName>
        <fullName evidence="2">SDR family NAD(P)-dependent oxidoreductase</fullName>
    </submittedName>
</protein>
<evidence type="ECO:0000313" key="3">
    <source>
        <dbReference type="Proteomes" id="UP000264071"/>
    </source>
</evidence>
<dbReference type="InterPro" id="IPR050259">
    <property type="entry name" value="SDR"/>
</dbReference>
<evidence type="ECO:0000313" key="2">
    <source>
        <dbReference type="EMBL" id="HCT59124.1"/>
    </source>
</evidence>
<dbReference type="PRINTS" id="PR00081">
    <property type="entry name" value="GDHRDH"/>
</dbReference>
<organism evidence="2 3">
    <name type="scientific">Gemmatimonas aurantiaca</name>
    <dbReference type="NCBI Taxonomy" id="173480"/>
    <lineage>
        <taxon>Bacteria</taxon>
        <taxon>Pseudomonadati</taxon>
        <taxon>Gemmatimonadota</taxon>
        <taxon>Gemmatimonadia</taxon>
        <taxon>Gemmatimonadales</taxon>
        <taxon>Gemmatimonadaceae</taxon>
        <taxon>Gemmatimonas</taxon>
    </lineage>
</organism>
<accession>A0A3D4VE90</accession>
<dbReference type="CDD" id="cd05344">
    <property type="entry name" value="BKR_like_SDR_like"/>
    <property type="match status" value="1"/>
</dbReference>
<dbReference type="Pfam" id="PF13561">
    <property type="entry name" value="adh_short_C2"/>
    <property type="match status" value="1"/>
</dbReference>
<dbReference type="PANTHER" id="PTHR42879">
    <property type="entry name" value="3-OXOACYL-(ACYL-CARRIER-PROTEIN) REDUCTASE"/>
    <property type="match status" value="1"/>
</dbReference>
<dbReference type="OMA" id="PVEMIHY"/>
<dbReference type="InterPro" id="IPR036291">
    <property type="entry name" value="NAD(P)-bd_dom_sf"/>
</dbReference>
<dbReference type="InterPro" id="IPR002347">
    <property type="entry name" value="SDR_fam"/>
</dbReference>
<dbReference type="PANTHER" id="PTHR42879:SF6">
    <property type="entry name" value="NADPH-DEPENDENT REDUCTASE BACG"/>
    <property type="match status" value="1"/>
</dbReference>
<comment type="similarity">
    <text evidence="1">Belongs to the short-chain dehydrogenases/reductases (SDR) family.</text>
</comment>
<name>A0A3D4VE90_9BACT</name>
<dbReference type="AlphaFoldDB" id="A0A3D4VE90"/>
<sequence length="262" mass="27188">MDLGLKGKIALVCGGSRGIAYAAAEEFAREGCTVVICARDAEALTAATAKLEALGVPVLAIEADLATEAGITKVVDTTKARFGRVDILICNTGGPQTGPAMGQDWAAWQKATELLLRSVVELTRAFVPGMRERGWGRVVAITSLAVKRPQASLVLSNSLRAAVTGYLRTLADEVAKDGVTVNSVLPGFTATERLDSLAAATSSRTGQSRESVFAGWESETPVGRLGRPDELGAVIAFLCSARAGFVTGQAILVDGGAVKSLL</sequence>
<dbReference type="FunFam" id="3.40.50.720:FF:000084">
    <property type="entry name" value="Short-chain dehydrogenase reductase"/>
    <property type="match status" value="1"/>
</dbReference>
<proteinExistence type="inferred from homology"/>
<evidence type="ECO:0000256" key="1">
    <source>
        <dbReference type="ARBA" id="ARBA00006484"/>
    </source>
</evidence>
<dbReference type="EMBL" id="DPIY01000012">
    <property type="protein sequence ID" value="HCT59124.1"/>
    <property type="molecule type" value="Genomic_DNA"/>
</dbReference>